<keyword evidence="2" id="KW-1185">Reference proteome</keyword>
<reference evidence="1 2" key="1">
    <citation type="journal article" date="2016" name="Sci. Rep.">
        <title>Metabolic traits of an uncultured archaeal lineage -MSBL1- from brine pools of the Red Sea.</title>
        <authorList>
            <person name="Mwirichia R."/>
            <person name="Alam I."/>
            <person name="Rashid M."/>
            <person name="Vinu M."/>
            <person name="Ba-Alawi W."/>
            <person name="Anthony Kamau A."/>
            <person name="Kamanda Ngugi D."/>
            <person name="Goker M."/>
            <person name="Klenk H.P."/>
            <person name="Bajic V."/>
            <person name="Stingl U."/>
        </authorList>
    </citation>
    <scope>NUCLEOTIDE SEQUENCE [LARGE SCALE GENOMIC DNA]</scope>
    <source>
        <strain evidence="1">SCGC-AAA259E17</strain>
    </source>
</reference>
<proteinExistence type="predicted"/>
<name>A0A133UE99_9EURY</name>
<evidence type="ECO:0000313" key="2">
    <source>
        <dbReference type="Proteomes" id="UP000070373"/>
    </source>
</evidence>
<organism evidence="1 2">
    <name type="scientific">candidate division MSBL1 archaeon SCGC-AAA259E17</name>
    <dbReference type="NCBI Taxonomy" id="1698263"/>
    <lineage>
        <taxon>Archaea</taxon>
        <taxon>Methanobacteriati</taxon>
        <taxon>Methanobacteriota</taxon>
        <taxon>candidate division MSBL1</taxon>
    </lineage>
</organism>
<gene>
    <name evidence="1" type="ORF">AKJ64_02930</name>
</gene>
<sequence>MGSEENKTVEYSGDVSGDYSGDFEVTVDFEKGRVEGTFRGGGFGIDVTGSVSDKGIKAEGSVMGQTVKISGKVSEDRSSIEGKWEVPRFGSGEWKGTKSQ</sequence>
<comment type="caution">
    <text evidence="1">The sequence shown here is derived from an EMBL/GenBank/DDBJ whole genome shotgun (WGS) entry which is preliminary data.</text>
</comment>
<dbReference type="EMBL" id="LHXN01000046">
    <property type="protein sequence ID" value="KXA92521.1"/>
    <property type="molecule type" value="Genomic_DNA"/>
</dbReference>
<evidence type="ECO:0000313" key="1">
    <source>
        <dbReference type="EMBL" id="KXA92521.1"/>
    </source>
</evidence>
<dbReference type="AlphaFoldDB" id="A0A133UE99"/>
<protein>
    <submittedName>
        <fullName evidence="1">Uncharacterized protein</fullName>
    </submittedName>
</protein>
<dbReference type="Proteomes" id="UP000070373">
    <property type="component" value="Unassembled WGS sequence"/>
</dbReference>
<accession>A0A133UE99</accession>